<feature type="domain" description="Copper amine oxidase catalytic" evidence="2">
    <location>
        <begin position="25"/>
        <end position="274"/>
    </location>
</feature>
<dbReference type="RefSeq" id="XP_043013961.1">
    <property type="nucleotide sequence ID" value="XM_043149357.1"/>
</dbReference>
<comment type="caution">
    <text evidence="3">The sequence shown here is derived from an EMBL/GenBank/DDBJ whole genome shotgun (WGS) entry which is preliminary data.</text>
</comment>
<protein>
    <recommendedName>
        <fullName evidence="1">Amine oxidase</fullName>
        <ecNumber evidence="1">1.4.3.-</ecNumber>
    </recommendedName>
</protein>
<keyword evidence="1" id="KW-0801">TPQ</keyword>
<gene>
    <name evidence="3" type="ORF">E1B28_004833</name>
</gene>
<dbReference type="InterPro" id="IPR015798">
    <property type="entry name" value="Cu_amine_oxidase_C"/>
</dbReference>
<keyword evidence="4" id="KW-1185">Reference proteome</keyword>
<dbReference type="AlphaFoldDB" id="A0A9P7UZD1"/>
<dbReference type="EC" id="1.4.3.-" evidence="1"/>
<dbReference type="GO" id="GO:0048038">
    <property type="term" value="F:quinone binding"/>
    <property type="evidence" value="ECO:0007669"/>
    <property type="project" value="InterPro"/>
</dbReference>
<evidence type="ECO:0000313" key="4">
    <source>
        <dbReference type="Proteomes" id="UP001049176"/>
    </source>
</evidence>
<dbReference type="PANTHER" id="PTHR10638:SF20">
    <property type="entry name" value="AMINE OXIDASE"/>
    <property type="match status" value="1"/>
</dbReference>
<dbReference type="PANTHER" id="PTHR10638">
    <property type="entry name" value="COPPER AMINE OXIDASE"/>
    <property type="match status" value="1"/>
</dbReference>
<dbReference type="Pfam" id="PF01179">
    <property type="entry name" value="Cu_amine_oxid"/>
    <property type="match status" value="1"/>
</dbReference>
<evidence type="ECO:0000313" key="3">
    <source>
        <dbReference type="EMBL" id="KAG7097491.1"/>
    </source>
</evidence>
<dbReference type="SUPFAM" id="SSF49998">
    <property type="entry name" value="Amine oxidase catalytic domain"/>
    <property type="match status" value="1"/>
</dbReference>
<dbReference type="GO" id="GO:0005886">
    <property type="term" value="C:plasma membrane"/>
    <property type="evidence" value="ECO:0007669"/>
    <property type="project" value="TreeGrafter"/>
</dbReference>
<proteinExistence type="inferred from homology"/>
<organism evidence="3 4">
    <name type="scientific">Marasmius oreades</name>
    <name type="common">fairy-ring Marasmius</name>
    <dbReference type="NCBI Taxonomy" id="181124"/>
    <lineage>
        <taxon>Eukaryota</taxon>
        <taxon>Fungi</taxon>
        <taxon>Dikarya</taxon>
        <taxon>Basidiomycota</taxon>
        <taxon>Agaricomycotina</taxon>
        <taxon>Agaricomycetes</taxon>
        <taxon>Agaricomycetidae</taxon>
        <taxon>Agaricales</taxon>
        <taxon>Marasmiineae</taxon>
        <taxon>Marasmiaceae</taxon>
        <taxon>Marasmius</taxon>
    </lineage>
</organism>
<dbReference type="OrthoDB" id="3341590at2759"/>
<comment type="cofactor">
    <cofactor evidence="1">
        <name>Cu cation</name>
        <dbReference type="ChEBI" id="CHEBI:23378"/>
    </cofactor>
    <text evidence="1">Contains 1 topaquinone per subunit.</text>
</comment>
<keyword evidence="1" id="KW-0186">Copper</keyword>
<evidence type="ECO:0000259" key="2">
    <source>
        <dbReference type="Pfam" id="PF01179"/>
    </source>
</evidence>
<name>A0A9P7UZD1_9AGAR</name>
<dbReference type="InterPro" id="IPR000269">
    <property type="entry name" value="Cu_amine_oxidase"/>
</dbReference>
<evidence type="ECO:0000256" key="1">
    <source>
        <dbReference type="RuleBase" id="RU000672"/>
    </source>
</evidence>
<sequence length="353" mass="40615">MITRYLFSLFTDRTAHVLIRIYTTQFDYIFHLDGTIEVRVSASGYLMGGYWEPNEAPYGGRIRETNMGNIHDHVINFKVDFDIGGTNNSLLATTTREETVEHPWLDDDDWGSTRVQQKINKQYIENENDALLKYPPNFQGHYAIVNQDVKNRWGYPKGYIIHPGYNPVHATVVGSNKLTLENANWAKYNLAVSKRKETEPSSSSMWNMNLPGSPVVNFHKFFDGENITQEDLVVWVNVGTHHLPQAEDSPNTKMNTATSSFFLVPFNYFDHDVSMDSANAILLSTPKVAGDPFTYDDYGVKQDYTCIPEAPEPFGYRDIEMYDVEGRKEEPKSSEEMREMKEMYLRMRVKVDP</sequence>
<dbReference type="GO" id="GO:0005507">
    <property type="term" value="F:copper ion binding"/>
    <property type="evidence" value="ECO:0007669"/>
    <property type="project" value="InterPro"/>
</dbReference>
<comment type="PTM">
    <text evidence="1">Topaquinone (TPQ) is generated by copper-dependent autoxidation of a specific tyrosyl residue.</text>
</comment>
<dbReference type="EMBL" id="CM032182">
    <property type="protein sequence ID" value="KAG7097491.1"/>
    <property type="molecule type" value="Genomic_DNA"/>
</dbReference>
<dbReference type="GO" id="GO:0008131">
    <property type="term" value="F:primary methylamine oxidase activity"/>
    <property type="evidence" value="ECO:0007669"/>
    <property type="project" value="InterPro"/>
</dbReference>
<dbReference type="Gene3D" id="2.70.98.20">
    <property type="entry name" value="Copper amine oxidase, catalytic domain"/>
    <property type="match status" value="1"/>
</dbReference>
<dbReference type="Proteomes" id="UP001049176">
    <property type="component" value="Chromosome 2"/>
</dbReference>
<comment type="similarity">
    <text evidence="1">Belongs to the copper/topaquinone oxidase family.</text>
</comment>
<accession>A0A9P7UZD1</accession>
<keyword evidence="1" id="KW-0560">Oxidoreductase</keyword>
<dbReference type="InterPro" id="IPR036460">
    <property type="entry name" value="Cu_amine_oxidase_C_sf"/>
</dbReference>
<dbReference type="GeneID" id="66073909"/>
<dbReference type="GO" id="GO:0009308">
    <property type="term" value="P:amine metabolic process"/>
    <property type="evidence" value="ECO:0007669"/>
    <property type="project" value="UniProtKB-UniRule"/>
</dbReference>
<keyword evidence="1" id="KW-0479">Metal-binding</keyword>
<reference evidence="3" key="1">
    <citation type="journal article" date="2021" name="Genome Biol. Evol.">
        <title>The assembled and annotated genome of the fairy-ring fungus Marasmius oreades.</title>
        <authorList>
            <person name="Hiltunen M."/>
            <person name="Ament-Velasquez S.L."/>
            <person name="Johannesson H."/>
        </authorList>
    </citation>
    <scope>NUCLEOTIDE SEQUENCE</scope>
    <source>
        <strain evidence="3">03SP1</strain>
    </source>
</reference>
<dbReference type="KEGG" id="more:E1B28_004833"/>